<dbReference type="EMBL" id="JAFNEN010006278">
    <property type="protein sequence ID" value="KAG8156144.1"/>
    <property type="molecule type" value="Genomic_DNA"/>
</dbReference>
<dbReference type="Pfam" id="PF01209">
    <property type="entry name" value="Ubie_methyltran"/>
    <property type="match status" value="1"/>
</dbReference>
<protein>
    <recommendedName>
        <fullName evidence="6">2-methoxy-6-polyprenyl-1,4-benzoquinol methylase, mitochondrial</fullName>
        <ecNumber evidence="6">2.1.1.201</ecNumber>
    </recommendedName>
    <alternativeName>
        <fullName evidence="6">Ubiquinone biosynthesis methyltransferase COQ5</fullName>
    </alternativeName>
</protein>
<evidence type="ECO:0000256" key="5">
    <source>
        <dbReference type="ARBA" id="ARBA00046387"/>
    </source>
</evidence>
<dbReference type="FunFam" id="3.40.50.150:FF:000064">
    <property type="entry name" value="2-methoxy-6-polyprenyl-1,4-benzoquinol methylase, mitochondrial"/>
    <property type="match status" value="1"/>
</dbReference>
<comment type="pathway">
    <text evidence="6">Cofactor biosynthesis; ubiquinone biosynthesis.</text>
</comment>
<dbReference type="GO" id="GO:0031314">
    <property type="term" value="C:extrinsic component of mitochondrial inner membrane"/>
    <property type="evidence" value="ECO:0007669"/>
    <property type="project" value="UniProtKB-UniRule"/>
</dbReference>
<evidence type="ECO:0000313" key="8">
    <source>
        <dbReference type="Proteomes" id="UP000827092"/>
    </source>
</evidence>
<comment type="subcellular location">
    <subcellularLocation>
        <location evidence="6">Mitochondrion inner membrane</location>
        <topology evidence="6">Peripheral membrane protein</topology>
        <orientation evidence="6">Matrix side</orientation>
    </subcellularLocation>
</comment>
<evidence type="ECO:0000256" key="3">
    <source>
        <dbReference type="ARBA" id="ARBA00022688"/>
    </source>
</evidence>
<dbReference type="GO" id="GO:0032259">
    <property type="term" value="P:methylation"/>
    <property type="evidence" value="ECO:0007669"/>
    <property type="project" value="UniProtKB-KW"/>
</dbReference>
<keyword evidence="6" id="KW-0472">Membrane</keyword>
<dbReference type="PROSITE" id="PS01184">
    <property type="entry name" value="UBIE_2"/>
    <property type="match status" value="1"/>
</dbReference>
<dbReference type="PANTHER" id="PTHR43591">
    <property type="entry name" value="METHYLTRANSFERASE"/>
    <property type="match status" value="1"/>
</dbReference>
<evidence type="ECO:0000313" key="7">
    <source>
        <dbReference type="EMBL" id="KAG8156144.1"/>
    </source>
</evidence>
<accession>A0AAV6TDX0</accession>
<keyword evidence="6" id="KW-0496">Mitochondrion</keyword>
<comment type="subunit">
    <text evidence="5">Component of a multi-subunit COQ enzyme complex, composed of at least COQ3, COQ4, COQ5, COQ6, COQ7 and COQ9. Interacts with PYURF; the interaction is direct, stabilizes COQ5 protein and associates PYURF with COQ enzyme complex.</text>
</comment>
<comment type="similarity">
    <text evidence="6">Belongs to the class I-like SAM-binding methyltransferase superfamily. MenG/UbiE family.</text>
</comment>
<dbReference type="InterPro" id="IPR023576">
    <property type="entry name" value="UbiE/COQ5_MeTrFase_CS"/>
</dbReference>
<proteinExistence type="inferred from homology"/>
<name>A0AAV6TDX0_9ARAC</name>
<dbReference type="InterPro" id="IPR004033">
    <property type="entry name" value="UbiE/COQ5_MeTrFase"/>
</dbReference>
<feature type="binding site" evidence="6">
    <location>
        <position position="36"/>
    </location>
    <ligand>
        <name>S-adenosyl-L-methionine</name>
        <dbReference type="ChEBI" id="CHEBI:59789"/>
    </ligand>
</feature>
<reference evidence="7 8" key="1">
    <citation type="journal article" date="2022" name="Nat. Ecol. Evol.">
        <title>A masculinizing supergene underlies an exaggerated male reproductive morph in a spider.</title>
        <authorList>
            <person name="Hendrickx F."/>
            <person name="De Corte Z."/>
            <person name="Sonet G."/>
            <person name="Van Belleghem S.M."/>
            <person name="Kostlbacher S."/>
            <person name="Vangestel C."/>
        </authorList>
    </citation>
    <scope>NUCLEOTIDE SEQUENCE [LARGE SCALE GENOMIC DNA]</scope>
    <source>
        <strain evidence="7">W744_W776</strain>
    </source>
</reference>
<dbReference type="Gene3D" id="3.40.50.150">
    <property type="entry name" value="Vaccinia Virus protein VP39"/>
    <property type="match status" value="1"/>
</dbReference>
<keyword evidence="1 6" id="KW-0489">Methyltransferase</keyword>
<sequence length="225" mass="25235">MNDVMSAGIHRFWKDYFIHTLSVTPGTKLLDVAGGTGDIAFRFLKAASCDKTQILDDETSLSSHVTVLDINENMLSICNSKAKEKGLSDSITCIQGNAEKLPFPDNTFDAYTIAFGIRNVVHISEALAEAHRVLKKGGRFLCLEFSQVRNPSFNSVYHWYSKEIIPVLGELIASDFKSYQYLVESIQKFPNQEEYLEMIKEAGFKKGTYENLFNGIAAIHSAYKL</sequence>
<evidence type="ECO:0000256" key="2">
    <source>
        <dbReference type="ARBA" id="ARBA00022679"/>
    </source>
</evidence>
<evidence type="ECO:0000256" key="1">
    <source>
        <dbReference type="ARBA" id="ARBA00022603"/>
    </source>
</evidence>
<organism evidence="7 8">
    <name type="scientific">Oedothorax gibbosus</name>
    <dbReference type="NCBI Taxonomy" id="931172"/>
    <lineage>
        <taxon>Eukaryota</taxon>
        <taxon>Metazoa</taxon>
        <taxon>Ecdysozoa</taxon>
        <taxon>Arthropoda</taxon>
        <taxon>Chelicerata</taxon>
        <taxon>Arachnida</taxon>
        <taxon>Araneae</taxon>
        <taxon>Araneomorphae</taxon>
        <taxon>Entelegynae</taxon>
        <taxon>Araneoidea</taxon>
        <taxon>Linyphiidae</taxon>
        <taxon>Erigoninae</taxon>
        <taxon>Oedothorax</taxon>
    </lineage>
</organism>
<keyword evidence="3 6" id="KW-0831">Ubiquinone biosynthesis</keyword>
<dbReference type="PANTHER" id="PTHR43591:SF24">
    <property type="entry name" value="2-METHOXY-6-POLYPRENYL-1,4-BENZOQUINOL METHYLASE, MITOCHONDRIAL"/>
    <property type="match status" value="1"/>
</dbReference>
<comment type="function">
    <text evidence="6">Methyltransferase required for the conversion of 2-polyprenyl-6-methoxy-1,4-benzoquinol (DDMQH2) to 2-polyprenyl-3-methyl-6-methoxy-1,4-benzoquinol (DMQH2).</text>
</comment>
<keyword evidence="8" id="KW-1185">Reference proteome</keyword>
<dbReference type="InterPro" id="IPR029063">
    <property type="entry name" value="SAM-dependent_MTases_sf"/>
</dbReference>
<dbReference type="GO" id="GO:0008425">
    <property type="term" value="F:2-methoxy-6-polyprenyl-1,4-benzoquinol methyltransferase activity"/>
    <property type="evidence" value="ECO:0007669"/>
    <property type="project" value="UniProtKB-UniRule"/>
</dbReference>
<dbReference type="EC" id="2.1.1.201" evidence="6"/>
<dbReference type="AlphaFoldDB" id="A0AAV6TDX0"/>
<dbReference type="CDD" id="cd02440">
    <property type="entry name" value="AdoMet_MTases"/>
    <property type="match status" value="1"/>
</dbReference>
<comment type="caution">
    <text evidence="7">The sequence shown here is derived from an EMBL/GenBank/DDBJ whole genome shotgun (WGS) entry which is preliminary data.</text>
</comment>
<keyword evidence="2 6" id="KW-0808">Transferase</keyword>
<dbReference type="PROSITE" id="PS51608">
    <property type="entry name" value="SAM_MT_UBIE"/>
    <property type="match status" value="1"/>
</dbReference>
<dbReference type="Proteomes" id="UP000827092">
    <property type="component" value="Unassembled WGS sequence"/>
</dbReference>
<evidence type="ECO:0000256" key="4">
    <source>
        <dbReference type="ARBA" id="ARBA00022691"/>
    </source>
</evidence>
<keyword evidence="6" id="KW-0999">Mitochondrion inner membrane</keyword>
<feature type="binding site" evidence="6">
    <location>
        <begin position="97"/>
        <end position="98"/>
    </location>
    <ligand>
        <name>S-adenosyl-L-methionine</name>
        <dbReference type="ChEBI" id="CHEBI:59789"/>
    </ligand>
</feature>
<comment type="caution">
    <text evidence="6">Lacks conserved residue(s) required for the propagation of feature annotation.</text>
</comment>
<dbReference type="NCBIfam" id="TIGR01934">
    <property type="entry name" value="MenG_MenH_UbiE"/>
    <property type="match status" value="1"/>
</dbReference>
<dbReference type="SUPFAM" id="SSF53335">
    <property type="entry name" value="S-adenosyl-L-methionine-dependent methyltransferases"/>
    <property type="match status" value="1"/>
</dbReference>
<dbReference type="HAMAP" id="MF_01813">
    <property type="entry name" value="MenG_UbiE_methyltr"/>
    <property type="match status" value="1"/>
</dbReference>
<feature type="binding site" evidence="6">
    <location>
        <position position="69"/>
    </location>
    <ligand>
        <name>S-adenosyl-L-methionine</name>
        <dbReference type="ChEBI" id="CHEBI:59789"/>
    </ligand>
</feature>
<keyword evidence="4 6" id="KW-0949">S-adenosyl-L-methionine</keyword>
<gene>
    <name evidence="7" type="ORF">JTE90_008857</name>
</gene>
<comment type="catalytic activity">
    <reaction evidence="6">
        <text>a 2-methoxy-6-(all-trans-polyprenyl)benzene-1,4-diol + S-adenosyl-L-methionine = a 5-methoxy-2-methyl-3-(all-trans-polyprenyl)benzene-1,4-diol + S-adenosyl-L-homocysteine + H(+)</text>
        <dbReference type="Rhea" id="RHEA:28286"/>
        <dbReference type="Rhea" id="RHEA-COMP:10858"/>
        <dbReference type="Rhea" id="RHEA-COMP:10859"/>
        <dbReference type="ChEBI" id="CHEBI:15378"/>
        <dbReference type="ChEBI" id="CHEBI:57856"/>
        <dbReference type="ChEBI" id="CHEBI:59789"/>
        <dbReference type="ChEBI" id="CHEBI:84166"/>
        <dbReference type="ChEBI" id="CHEBI:84167"/>
        <dbReference type="EC" id="2.1.1.201"/>
    </reaction>
</comment>
<evidence type="ECO:0000256" key="6">
    <source>
        <dbReference type="HAMAP-Rule" id="MF_03191"/>
    </source>
</evidence>